<dbReference type="Proteomes" id="UP000321723">
    <property type="component" value="Unassembled WGS sequence"/>
</dbReference>
<accession>A0A511FFP6</accession>
<comment type="caution">
    <text evidence="2">The sequence shown here is derived from an EMBL/GenBank/DDBJ whole genome shotgun (WGS) entry which is preliminary data.</text>
</comment>
<evidence type="ECO:0000256" key="1">
    <source>
        <dbReference type="SAM" id="MobiDB-lite"/>
    </source>
</evidence>
<evidence type="ECO:0000313" key="2">
    <source>
        <dbReference type="EMBL" id="GEL48079.1"/>
    </source>
</evidence>
<reference evidence="2 4" key="1">
    <citation type="submission" date="2019-07" db="EMBL/GenBank/DDBJ databases">
        <title>Whole genome shotgun sequence of Cellulomonas hominis NBRC 16055.</title>
        <authorList>
            <person name="Hosoyama A."/>
            <person name="Uohara A."/>
            <person name="Ohji S."/>
            <person name="Ichikawa N."/>
        </authorList>
    </citation>
    <scope>NUCLEOTIDE SEQUENCE [LARGE SCALE GENOMIC DNA]</scope>
    <source>
        <strain evidence="2 4">NBRC 16055</strain>
    </source>
</reference>
<dbReference type="EMBL" id="JACHDN010000001">
    <property type="protein sequence ID" value="MBB5474855.1"/>
    <property type="molecule type" value="Genomic_DNA"/>
</dbReference>
<protein>
    <submittedName>
        <fullName evidence="2">Uncharacterized protein</fullName>
    </submittedName>
</protein>
<dbReference type="EMBL" id="BJVQ01000060">
    <property type="protein sequence ID" value="GEL48079.1"/>
    <property type="molecule type" value="Genomic_DNA"/>
</dbReference>
<evidence type="ECO:0000313" key="5">
    <source>
        <dbReference type="Proteomes" id="UP000564629"/>
    </source>
</evidence>
<dbReference type="Proteomes" id="UP000564629">
    <property type="component" value="Unassembled WGS sequence"/>
</dbReference>
<evidence type="ECO:0000313" key="4">
    <source>
        <dbReference type="Proteomes" id="UP000321723"/>
    </source>
</evidence>
<evidence type="ECO:0000313" key="3">
    <source>
        <dbReference type="EMBL" id="MBB5474855.1"/>
    </source>
</evidence>
<proteinExistence type="predicted"/>
<organism evidence="2 4">
    <name type="scientific">Cellulomonas hominis</name>
    <dbReference type="NCBI Taxonomy" id="156981"/>
    <lineage>
        <taxon>Bacteria</taxon>
        <taxon>Bacillati</taxon>
        <taxon>Actinomycetota</taxon>
        <taxon>Actinomycetes</taxon>
        <taxon>Micrococcales</taxon>
        <taxon>Cellulomonadaceae</taxon>
        <taxon>Cellulomonas</taxon>
    </lineage>
</organism>
<feature type="region of interest" description="Disordered" evidence="1">
    <location>
        <begin position="103"/>
        <end position="127"/>
    </location>
</feature>
<reference evidence="3 5" key="2">
    <citation type="submission" date="2020-08" db="EMBL/GenBank/DDBJ databases">
        <title>Sequencing the genomes of 1000 actinobacteria strains.</title>
        <authorList>
            <person name="Klenk H.-P."/>
        </authorList>
    </citation>
    <scope>NUCLEOTIDE SEQUENCE [LARGE SCALE GENOMIC DNA]</scope>
    <source>
        <strain evidence="3 5">DSM 9581</strain>
    </source>
</reference>
<sequence length="460" mass="49840">MSQFERYEFLMNPGELLLTAPGVYDTYEVLEGRRAAFLSATGLMPDEVVFSPLMAMPIPLCGYLGDAPAPGQYDTRRAFPRVSAEALRNPLFWLPQSLYERQVRPEPNGDPDDLWAAGEPAELDPSVPPQFERDIESGHMVETDAAWAVRVAVTLTEAGMYEAVTQTDAGVAATWLDVLATVGMDPADVGDAERIAAWQAGAFDPDLDGIDLAPHIDLGPEGWALDHVRLIWPLIWRVSWGRLAASLEDQWSWLSLLGDLVAGSGVDHEDPDQAEQLTVLAAETVGDMVDTTPSDEALGSLIVTMAKVLGGEQIDSSEGQLMAWHLGPTWGEQLPMALAVLASKETRRLLRHVLEALGPGYPAVEADFEATLTDPGEAPDPAVALILEQMRRVLSGQSDAQVSELAQVLAPDADPQVLYRYTGQVLCGPFSDGRALVTAARLAYADDVREYDEQIVPLAS</sequence>
<dbReference type="RefSeq" id="WP_146839779.1">
    <property type="nucleotide sequence ID" value="NZ_BJVQ01000060.1"/>
</dbReference>
<name>A0A511FFP6_9CELL</name>
<gene>
    <name evidence="2" type="ORF">CHO01_31950</name>
    <name evidence="3" type="ORF">HNR08_003591</name>
</gene>
<keyword evidence="4" id="KW-1185">Reference proteome</keyword>
<dbReference type="OrthoDB" id="5116273at2"/>
<dbReference type="AlphaFoldDB" id="A0A511FFP6"/>